<evidence type="ECO:0000313" key="9">
    <source>
        <dbReference type="EMBL" id="RZS67969.1"/>
    </source>
</evidence>
<evidence type="ECO:0000256" key="5">
    <source>
        <dbReference type="ARBA" id="ARBA00023136"/>
    </source>
</evidence>
<keyword evidence="3 8" id="KW-0812">Transmembrane</keyword>
<feature type="compositionally biased region" description="Basic and acidic residues" evidence="7">
    <location>
        <begin position="1"/>
        <end position="23"/>
    </location>
</feature>
<feature type="transmembrane region" description="Helical" evidence="8">
    <location>
        <begin position="100"/>
        <end position="119"/>
    </location>
</feature>
<reference evidence="9 10" key="1">
    <citation type="submission" date="2019-02" db="EMBL/GenBank/DDBJ databases">
        <title>Genomic Encyclopedia of Type Strains, Phase IV (KMG-IV): sequencing the most valuable type-strain genomes for metagenomic binning, comparative biology and taxonomic classification.</title>
        <authorList>
            <person name="Goeker M."/>
        </authorList>
    </citation>
    <scope>NUCLEOTIDE SEQUENCE [LARGE SCALE GENOMIC DNA]</scope>
    <source>
        <strain evidence="9 10">DSM 43045</strain>
    </source>
</reference>
<evidence type="ECO:0000256" key="4">
    <source>
        <dbReference type="ARBA" id="ARBA00022989"/>
    </source>
</evidence>
<dbReference type="Proteomes" id="UP000293289">
    <property type="component" value="Unassembled WGS sequence"/>
</dbReference>
<keyword evidence="6" id="KW-0175">Coiled coil</keyword>
<protein>
    <submittedName>
        <fullName evidence="9">Membrane protein</fullName>
    </submittedName>
</protein>
<dbReference type="RefSeq" id="WP_130351352.1">
    <property type="nucleotide sequence ID" value="NZ_SGWY01000001.1"/>
</dbReference>
<proteinExistence type="predicted"/>
<comment type="subcellular location">
    <subcellularLocation>
        <location evidence="1">Cell membrane</location>
        <topology evidence="1">Multi-pass membrane protein</topology>
    </subcellularLocation>
</comment>
<feature type="transmembrane region" description="Helical" evidence="8">
    <location>
        <begin position="289"/>
        <end position="309"/>
    </location>
</feature>
<organism evidence="9 10">
    <name type="scientific">Agromyces ramosus</name>
    <dbReference type="NCBI Taxonomy" id="33879"/>
    <lineage>
        <taxon>Bacteria</taxon>
        <taxon>Bacillati</taxon>
        <taxon>Actinomycetota</taxon>
        <taxon>Actinomycetes</taxon>
        <taxon>Micrococcales</taxon>
        <taxon>Microbacteriaceae</taxon>
        <taxon>Agromyces</taxon>
    </lineage>
</organism>
<feature type="transmembrane region" description="Helical" evidence="8">
    <location>
        <begin position="162"/>
        <end position="189"/>
    </location>
</feature>
<feature type="coiled-coil region" evidence="6">
    <location>
        <begin position="370"/>
        <end position="426"/>
    </location>
</feature>
<feature type="transmembrane region" description="Helical" evidence="8">
    <location>
        <begin position="256"/>
        <end position="277"/>
    </location>
</feature>
<evidence type="ECO:0000256" key="8">
    <source>
        <dbReference type="SAM" id="Phobius"/>
    </source>
</evidence>
<evidence type="ECO:0000256" key="1">
    <source>
        <dbReference type="ARBA" id="ARBA00004651"/>
    </source>
</evidence>
<evidence type="ECO:0000256" key="6">
    <source>
        <dbReference type="SAM" id="Coils"/>
    </source>
</evidence>
<comment type="caution">
    <text evidence="9">The sequence shown here is derived from an EMBL/GenBank/DDBJ whole genome shotgun (WGS) entry which is preliminary data.</text>
</comment>
<feature type="compositionally biased region" description="Low complexity" evidence="7">
    <location>
        <begin position="24"/>
        <end position="34"/>
    </location>
</feature>
<accession>A0A4Q7MMT7</accession>
<keyword evidence="10" id="KW-1185">Reference proteome</keyword>
<dbReference type="PANTHER" id="PTHR30213:SF1">
    <property type="entry name" value="INNER MEMBRANE PROTEIN YHJD"/>
    <property type="match status" value="1"/>
</dbReference>
<dbReference type="InterPro" id="IPR017039">
    <property type="entry name" value="Virul_fac_BrkB"/>
</dbReference>
<name>A0A4Q7MMT7_9MICO</name>
<feature type="region of interest" description="Disordered" evidence="7">
    <location>
        <begin position="1"/>
        <end position="40"/>
    </location>
</feature>
<dbReference type="EMBL" id="SGWY01000001">
    <property type="protein sequence ID" value="RZS67969.1"/>
    <property type="molecule type" value="Genomic_DNA"/>
</dbReference>
<keyword evidence="2" id="KW-1003">Cell membrane</keyword>
<keyword evidence="4 8" id="KW-1133">Transmembrane helix</keyword>
<evidence type="ECO:0000313" key="10">
    <source>
        <dbReference type="Proteomes" id="UP000293289"/>
    </source>
</evidence>
<gene>
    <name evidence="9" type="ORF">EV187_0391</name>
</gene>
<evidence type="ECO:0000256" key="7">
    <source>
        <dbReference type="SAM" id="MobiDB-lite"/>
    </source>
</evidence>
<sequence length="433" mass="46986">MSERTPAGDRHGRRPGPPEESGREASAPPAASSEDPLDLEPSARERFDALSQPIRHRFEEPITRVSTLTQKTMALFPVRVWRHFLARNGFILSAGMSYQALFAIFAAVYVVFAVAGIWLTGNEEALNAFIALLNSFAPGLVGDDGIISTDDLVTIATTSTSLFGWTGAVALAGLIWTAIGWITYSRIAVRSIFGLPKDTRAYALLKTRDFVVGLAFGTILIIATILTVATTSFFGWLATLLGLADESIWSNLMLQAGSVLVIFVIDTLALATLFRFLSGAAMPWRRMWIGSLLGSAALSVLQLLGGYVITGAGNNPLLATFAVFIALLLWFRLTGIVILVAASWIAVEAFDAHESLRLVTPEQLVEEERAREQRALVTAARVRVRDAEQELAEANWLERIPARRRLTRAQEALARAEAELTPLAAQGDVGGLP</sequence>
<dbReference type="AlphaFoldDB" id="A0A4Q7MMT7"/>
<evidence type="ECO:0000256" key="2">
    <source>
        <dbReference type="ARBA" id="ARBA00022475"/>
    </source>
</evidence>
<dbReference type="PANTHER" id="PTHR30213">
    <property type="entry name" value="INNER MEMBRANE PROTEIN YHJD"/>
    <property type="match status" value="1"/>
</dbReference>
<feature type="transmembrane region" description="Helical" evidence="8">
    <location>
        <begin position="210"/>
        <end position="236"/>
    </location>
</feature>
<keyword evidence="5 8" id="KW-0472">Membrane</keyword>
<dbReference type="OrthoDB" id="3229302at2"/>
<evidence type="ECO:0000256" key="3">
    <source>
        <dbReference type="ARBA" id="ARBA00022692"/>
    </source>
</evidence>
<dbReference type="GO" id="GO:0005886">
    <property type="term" value="C:plasma membrane"/>
    <property type="evidence" value="ECO:0007669"/>
    <property type="project" value="UniProtKB-SubCell"/>
</dbReference>
<dbReference type="Pfam" id="PF03631">
    <property type="entry name" value="Virul_fac_BrkB"/>
    <property type="match status" value="1"/>
</dbReference>
<feature type="transmembrane region" description="Helical" evidence="8">
    <location>
        <begin position="321"/>
        <end position="347"/>
    </location>
</feature>